<feature type="domain" description="CMP/dCMP-type deaminase" evidence="4">
    <location>
        <begin position="3"/>
        <end position="114"/>
    </location>
</feature>
<proteinExistence type="predicted"/>
<sequence length="152" mass="16999">MAEEHQKWMEICVQMAEDNVKAGQLPFAAIVVKEGEAAAYGVNDGKAVYDPTAHGEIRAIQKAGAKLQTTDLSGCVLYTNCEPCPMCLGAVYWSGIKEVHYGLSIEQQAEFDTYPKEMYEEFQLPPEKRKVHRNDWSGSVNGKVPFQKIKQD</sequence>
<dbReference type="PROSITE" id="PS51747">
    <property type="entry name" value="CYT_DCMP_DEAMINASES_2"/>
    <property type="match status" value="1"/>
</dbReference>
<dbReference type="CDD" id="cd01285">
    <property type="entry name" value="nucleoside_deaminase"/>
    <property type="match status" value="1"/>
</dbReference>
<dbReference type="Gene3D" id="3.40.140.10">
    <property type="entry name" value="Cytidine Deaminase, domain 2"/>
    <property type="match status" value="1"/>
</dbReference>
<evidence type="ECO:0000256" key="3">
    <source>
        <dbReference type="SAM" id="MobiDB-lite"/>
    </source>
</evidence>
<keyword evidence="1" id="KW-0479">Metal-binding</keyword>
<dbReference type="InterPro" id="IPR016193">
    <property type="entry name" value="Cytidine_deaminase-like"/>
</dbReference>
<name>A0A5C7FHY0_9BACI</name>
<keyword evidence="2" id="KW-0862">Zinc</keyword>
<dbReference type="Proteomes" id="UP000321816">
    <property type="component" value="Chromosome"/>
</dbReference>
<evidence type="ECO:0000256" key="2">
    <source>
        <dbReference type="ARBA" id="ARBA00022833"/>
    </source>
</evidence>
<dbReference type="GO" id="GO:0047974">
    <property type="term" value="F:guanosine deaminase activity"/>
    <property type="evidence" value="ECO:0007669"/>
    <property type="project" value="TreeGrafter"/>
</dbReference>
<dbReference type="GO" id="GO:0008270">
    <property type="term" value="F:zinc ion binding"/>
    <property type="evidence" value="ECO:0007669"/>
    <property type="project" value="InterPro"/>
</dbReference>
<dbReference type="RefSeq" id="WP_147802708.1">
    <property type="nucleotide sequence ID" value="NZ_CP144914.1"/>
</dbReference>
<reference evidence="5 6" key="1">
    <citation type="submission" date="2024-01" db="EMBL/GenBank/DDBJ databases">
        <title>Complete Genome Sequence of Alkalicoccus halolimnae BZ-SZ-XJ29T, a Moderately Halophilic Bacterium Isolated from a Salt Lake.</title>
        <authorList>
            <person name="Zhao B."/>
        </authorList>
    </citation>
    <scope>NUCLEOTIDE SEQUENCE [LARGE SCALE GENOMIC DNA]</scope>
    <source>
        <strain evidence="5 6">BZ-SZ-XJ29</strain>
    </source>
</reference>
<gene>
    <name evidence="5" type="ORF">FTX54_015735</name>
</gene>
<dbReference type="SUPFAM" id="SSF53927">
    <property type="entry name" value="Cytidine deaminase-like"/>
    <property type="match status" value="1"/>
</dbReference>
<dbReference type="PANTHER" id="PTHR11079">
    <property type="entry name" value="CYTOSINE DEAMINASE FAMILY MEMBER"/>
    <property type="match status" value="1"/>
</dbReference>
<dbReference type="OrthoDB" id="9802676at2"/>
<dbReference type="Pfam" id="PF00383">
    <property type="entry name" value="dCMP_cyt_deam_1"/>
    <property type="match status" value="1"/>
</dbReference>
<evidence type="ECO:0000256" key="1">
    <source>
        <dbReference type="ARBA" id="ARBA00022723"/>
    </source>
</evidence>
<dbReference type="InterPro" id="IPR016192">
    <property type="entry name" value="APOBEC/CMP_deaminase_Zn-bd"/>
</dbReference>
<protein>
    <submittedName>
        <fullName evidence="5">Nucleoside deaminase</fullName>
    </submittedName>
</protein>
<evidence type="ECO:0000313" key="5">
    <source>
        <dbReference type="EMBL" id="WWD79825.1"/>
    </source>
</evidence>
<dbReference type="GO" id="GO:0006152">
    <property type="term" value="P:purine nucleoside catabolic process"/>
    <property type="evidence" value="ECO:0007669"/>
    <property type="project" value="TreeGrafter"/>
</dbReference>
<dbReference type="InterPro" id="IPR002125">
    <property type="entry name" value="CMP_dCMP_dom"/>
</dbReference>
<dbReference type="AlphaFoldDB" id="A0A5C7FHY0"/>
<dbReference type="EMBL" id="CP144914">
    <property type="protein sequence ID" value="WWD79825.1"/>
    <property type="molecule type" value="Genomic_DNA"/>
</dbReference>
<dbReference type="PROSITE" id="PS00903">
    <property type="entry name" value="CYT_DCMP_DEAMINASES_1"/>
    <property type="match status" value="1"/>
</dbReference>
<keyword evidence="6" id="KW-1185">Reference proteome</keyword>
<dbReference type="KEGG" id="ahal:FTX54_015735"/>
<feature type="region of interest" description="Disordered" evidence="3">
    <location>
        <begin position="130"/>
        <end position="152"/>
    </location>
</feature>
<evidence type="ECO:0000259" key="4">
    <source>
        <dbReference type="PROSITE" id="PS51747"/>
    </source>
</evidence>
<evidence type="ECO:0000313" key="6">
    <source>
        <dbReference type="Proteomes" id="UP000321816"/>
    </source>
</evidence>
<accession>A0A5C7FHY0</accession>
<dbReference type="PANTHER" id="PTHR11079:SF161">
    <property type="entry name" value="CMP_DCMP-TYPE DEAMINASE DOMAIN-CONTAINING PROTEIN"/>
    <property type="match status" value="1"/>
</dbReference>
<organism evidence="5 6">
    <name type="scientific">Alkalicoccus halolimnae</name>
    <dbReference type="NCBI Taxonomy" id="1667239"/>
    <lineage>
        <taxon>Bacteria</taxon>
        <taxon>Bacillati</taxon>
        <taxon>Bacillota</taxon>
        <taxon>Bacilli</taxon>
        <taxon>Bacillales</taxon>
        <taxon>Bacillaceae</taxon>
        <taxon>Alkalicoccus</taxon>
    </lineage>
</organism>